<dbReference type="Gene3D" id="3.40.50.150">
    <property type="entry name" value="Vaccinia Virus protein VP39"/>
    <property type="match status" value="1"/>
</dbReference>
<dbReference type="InterPro" id="IPR029063">
    <property type="entry name" value="SAM-dependent_MTases_sf"/>
</dbReference>
<keyword evidence="4" id="KW-1185">Reference proteome</keyword>
<dbReference type="InterPro" id="IPR025789">
    <property type="entry name" value="DOT1_dom"/>
</dbReference>
<feature type="domain" description="DOT1" evidence="2">
    <location>
        <begin position="72"/>
        <end position="139"/>
    </location>
</feature>
<feature type="region of interest" description="Disordered" evidence="1">
    <location>
        <begin position="39"/>
        <end position="75"/>
    </location>
</feature>
<dbReference type="EMBL" id="JABANO010038345">
    <property type="protein sequence ID" value="KAF4698702.1"/>
    <property type="molecule type" value="Genomic_DNA"/>
</dbReference>
<proteinExistence type="predicted"/>
<evidence type="ECO:0000256" key="1">
    <source>
        <dbReference type="SAM" id="MobiDB-lite"/>
    </source>
</evidence>
<organism evidence="3 4">
    <name type="scientific">Perkinsus olseni</name>
    <name type="common">Perkinsus atlanticus</name>
    <dbReference type="NCBI Taxonomy" id="32597"/>
    <lineage>
        <taxon>Eukaryota</taxon>
        <taxon>Sar</taxon>
        <taxon>Alveolata</taxon>
        <taxon>Perkinsozoa</taxon>
        <taxon>Perkinsea</taxon>
        <taxon>Perkinsida</taxon>
        <taxon>Perkinsidae</taxon>
        <taxon>Perkinsus</taxon>
    </lineage>
</organism>
<name>A0A7J6PRR0_PEROL</name>
<dbReference type="Proteomes" id="UP000553632">
    <property type="component" value="Unassembled WGS sequence"/>
</dbReference>
<dbReference type="GO" id="GO:0031151">
    <property type="term" value="F:histone H3K79 methyltransferase activity"/>
    <property type="evidence" value="ECO:0007669"/>
    <property type="project" value="InterPro"/>
</dbReference>
<feature type="compositionally biased region" description="Basic residues" evidence="1">
    <location>
        <begin position="41"/>
        <end position="51"/>
    </location>
</feature>
<dbReference type="AlphaFoldDB" id="A0A7J6PRR0"/>
<evidence type="ECO:0000313" key="3">
    <source>
        <dbReference type="EMBL" id="KAF4698702.1"/>
    </source>
</evidence>
<comment type="caution">
    <text evidence="3">The sequence shown here is derived from an EMBL/GenBank/DDBJ whole genome shotgun (WGS) entry which is preliminary data.</text>
</comment>
<dbReference type="SUPFAM" id="SSF53335">
    <property type="entry name" value="S-adenosyl-L-methionine-dependent methyltransferases"/>
    <property type="match status" value="1"/>
</dbReference>
<gene>
    <name evidence="3" type="ORF">FOZ63_014595</name>
</gene>
<evidence type="ECO:0000259" key="2">
    <source>
        <dbReference type="Pfam" id="PF08123"/>
    </source>
</evidence>
<reference evidence="3 4" key="1">
    <citation type="submission" date="2020-04" db="EMBL/GenBank/DDBJ databases">
        <title>Perkinsus olseni comparative genomics.</title>
        <authorList>
            <person name="Bogema D.R."/>
        </authorList>
    </citation>
    <scope>NUCLEOTIDE SEQUENCE [LARGE SCALE GENOMIC DNA]</scope>
    <source>
        <strain evidence="3 4">ATCC PRA-207</strain>
    </source>
</reference>
<accession>A0A7J6PRR0</accession>
<evidence type="ECO:0000313" key="4">
    <source>
        <dbReference type="Proteomes" id="UP000553632"/>
    </source>
</evidence>
<sequence length="202" mass="21233">MSEEVVADNAADTQLHDEEILPPADITKDLHDKALAAYQPKHGKQIARAHRTKGDDNENAEPNPDQVHDPSLTYGETSLQPMRTLMAAVERTVTVVPGSTSFLDIGSGAGTAVLAAATCHPFRKAVGLECVPELVAKSNELKDSLSSVLFPSGEDGAPAAEPAVPGVTSNIEFIEGEAFEEIPKLLGDGSDFVDPALVLPVA</sequence>
<protein>
    <recommendedName>
        <fullName evidence="2">DOT1 domain-containing protein</fullName>
    </recommendedName>
</protein>
<dbReference type="Pfam" id="PF08123">
    <property type="entry name" value="DOT1"/>
    <property type="match status" value="1"/>
</dbReference>
<feature type="region of interest" description="Disordered" evidence="1">
    <location>
        <begin position="1"/>
        <end position="25"/>
    </location>
</feature>
<feature type="non-terminal residue" evidence="3">
    <location>
        <position position="202"/>
    </location>
</feature>